<feature type="compositionally biased region" description="Basic and acidic residues" evidence="1">
    <location>
        <begin position="292"/>
        <end position="308"/>
    </location>
</feature>
<feature type="region of interest" description="Disordered" evidence="1">
    <location>
        <begin position="428"/>
        <end position="511"/>
    </location>
</feature>
<feature type="compositionally biased region" description="Pro residues" evidence="1">
    <location>
        <begin position="793"/>
        <end position="806"/>
    </location>
</feature>
<feature type="compositionally biased region" description="Low complexity" evidence="1">
    <location>
        <begin position="908"/>
        <end position="925"/>
    </location>
</feature>
<organism evidence="2 3">
    <name type="scientific">Adineta steineri</name>
    <dbReference type="NCBI Taxonomy" id="433720"/>
    <lineage>
        <taxon>Eukaryota</taxon>
        <taxon>Metazoa</taxon>
        <taxon>Spiralia</taxon>
        <taxon>Gnathifera</taxon>
        <taxon>Rotifera</taxon>
        <taxon>Eurotatoria</taxon>
        <taxon>Bdelloidea</taxon>
        <taxon>Adinetida</taxon>
        <taxon>Adinetidae</taxon>
        <taxon>Adineta</taxon>
    </lineage>
</organism>
<feature type="compositionally biased region" description="Polar residues" evidence="1">
    <location>
        <begin position="224"/>
        <end position="239"/>
    </location>
</feature>
<accession>A0A813Z6D7</accession>
<dbReference type="Proteomes" id="UP000663832">
    <property type="component" value="Unassembled WGS sequence"/>
</dbReference>
<feature type="compositionally biased region" description="Polar residues" evidence="1">
    <location>
        <begin position="569"/>
        <end position="582"/>
    </location>
</feature>
<feature type="compositionally biased region" description="Polar residues" evidence="1">
    <location>
        <begin position="894"/>
        <end position="907"/>
    </location>
</feature>
<feature type="compositionally biased region" description="Polar residues" evidence="1">
    <location>
        <begin position="744"/>
        <end position="772"/>
    </location>
</feature>
<feature type="compositionally biased region" description="Low complexity" evidence="1">
    <location>
        <begin position="820"/>
        <end position="836"/>
    </location>
</feature>
<feature type="compositionally biased region" description="Polar residues" evidence="1">
    <location>
        <begin position="309"/>
        <end position="323"/>
    </location>
</feature>
<feature type="compositionally biased region" description="Low complexity" evidence="1">
    <location>
        <begin position="675"/>
        <end position="693"/>
    </location>
</feature>
<dbReference type="EMBL" id="CAJNOM010000041">
    <property type="protein sequence ID" value="CAF0893651.1"/>
    <property type="molecule type" value="Genomic_DNA"/>
</dbReference>
<feature type="compositionally biased region" description="Low complexity" evidence="1">
    <location>
        <begin position="547"/>
        <end position="556"/>
    </location>
</feature>
<feature type="compositionally biased region" description="Polar residues" evidence="1">
    <location>
        <begin position="943"/>
        <end position="953"/>
    </location>
</feature>
<feature type="compositionally biased region" description="Polar residues" evidence="1">
    <location>
        <begin position="373"/>
        <end position="391"/>
    </location>
</feature>
<evidence type="ECO:0000313" key="3">
    <source>
        <dbReference type="Proteomes" id="UP000663832"/>
    </source>
</evidence>
<feature type="compositionally biased region" description="Low complexity" evidence="1">
    <location>
        <begin position="780"/>
        <end position="792"/>
    </location>
</feature>
<feature type="compositionally biased region" description="Polar residues" evidence="1">
    <location>
        <begin position="619"/>
        <end position="629"/>
    </location>
</feature>
<dbReference type="OrthoDB" id="10045585at2759"/>
<keyword evidence="3" id="KW-1185">Reference proteome</keyword>
<feature type="compositionally biased region" description="Low complexity" evidence="1">
    <location>
        <begin position="277"/>
        <end position="290"/>
    </location>
</feature>
<proteinExistence type="predicted"/>
<feature type="region of interest" description="Disordered" evidence="1">
    <location>
        <begin position="526"/>
        <end position="840"/>
    </location>
</feature>
<feature type="compositionally biased region" description="Acidic residues" evidence="1">
    <location>
        <begin position="1099"/>
        <end position="1109"/>
    </location>
</feature>
<feature type="compositionally biased region" description="Low complexity" evidence="1">
    <location>
        <begin position="452"/>
        <end position="466"/>
    </location>
</feature>
<comment type="caution">
    <text evidence="2">The sequence shown here is derived from an EMBL/GenBank/DDBJ whole genome shotgun (WGS) entry which is preliminary data.</text>
</comment>
<feature type="compositionally biased region" description="Polar residues" evidence="1">
    <location>
        <begin position="526"/>
        <end position="540"/>
    </location>
</feature>
<feature type="region of interest" description="Disordered" evidence="1">
    <location>
        <begin position="204"/>
        <end position="239"/>
    </location>
</feature>
<feature type="compositionally biased region" description="Low complexity" evidence="1">
    <location>
        <begin position="212"/>
        <end position="223"/>
    </location>
</feature>
<feature type="compositionally biased region" description="Low complexity" evidence="1">
    <location>
        <begin position="324"/>
        <end position="340"/>
    </location>
</feature>
<feature type="compositionally biased region" description="Low complexity" evidence="1">
    <location>
        <begin position="431"/>
        <end position="445"/>
    </location>
</feature>
<feature type="region of interest" description="Disordered" evidence="1">
    <location>
        <begin position="866"/>
        <end position="953"/>
    </location>
</feature>
<evidence type="ECO:0000313" key="2">
    <source>
        <dbReference type="EMBL" id="CAF0893651.1"/>
    </source>
</evidence>
<feature type="compositionally biased region" description="Low complexity" evidence="1">
    <location>
        <begin position="636"/>
        <end position="651"/>
    </location>
</feature>
<reference evidence="2" key="1">
    <citation type="submission" date="2021-02" db="EMBL/GenBank/DDBJ databases">
        <authorList>
            <person name="Nowell W R."/>
        </authorList>
    </citation>
    <scope>NUCLEOTIDE SEQUENCE</scope>
</reference>
<feature type="compositionally biased region" description="Low complexity" evidence="1">
    <location>
        <begin position="601"/>
        <end position="613"/>
    </location>
</feature>
<feature type="region of interest" description="Disordered" evidence="1">
    <location>
        <begin position="260"/>
        <end position="405"/>
    </location>
</feature>
<feature type="compositionally biased region" description="Acidic residues" evidence="1">
    <location>
        <begin position="584"/>
        <end position="600"/>
    </location>
</feature>
<feature type="compositionally biased region" description="Low complexity" evidence="1">
    <location>
        <begin position="356"/>
        <end position="372"/>
    </location>
</feature>
<gene>
    <name evidence="2" type="ORF">QVE165_LOCUS9084</name>
</gene>
<sequence length="1180" mass="134235">MNLNDEEDEDTFFTQHCLELAKLLRTEQTEHFLHLYDSLPSEWNGSRLESAKEYIRQLQELDENEFEHIYQHKFSNDEKSNHSNTVMSKQSTIIRTDDNDNKTTNNRITSLALLQQKQHIERTTANNLACDEQHNISSKHSLSLKKNNDELNTKTRRLQPITNNNTHDMISNNCRTRTPVDSFVQLNLKPAIDITVEDYKKTRVSLPTTKHSSINSRSSLSQSNDINESNQQNTTTQSNMIKNHKKSMENKSHEEATFGYFFKDGDDDDDNRKDSRSSSSSPIIPFSNSSTKKNDSTIKQTLPHEHSKLITNNDFDSHGSSIATKSSSENSGSTRTGSGSDSDDEHHHHRHHQSHKVNSSSNTKSSLPSKTKFFNNDDTPTVVLNTISDNRPNQHDRISSLPTQDSYELVQSNSNDDHRLVASQVPRFKLSSNDDPNGNNNSNNDILSYTTQRSQQNNLSSSSHQNRNSERHEQYNTNHSNSERKSTTRPSKKRKQLQQQEIIRTELIPGHRGDRDVDELVMFIDGNSSSKQQQRHNTTAPLRLTDTNSNNTTTTSTRRKSRKPIKILQESSINNNNENKTSPIDEDTQSIGFIDEDDETTSTATVTSTTTHSLDNKYNEQNTTNTSLSNDDESHSITNDINSTNNSNTTNGEITLPEWFEPIRSTSPVNDDNDSFSLSSTTLNNSNSEIISEPFVTVTHRRRLTKERRQDSNPSSSSRTSHFPLSSSSSHNNNNNNNDKRRFQQSSSIQNENVRSTIRNGPLNTQPYVNTATKEEKIDSPSQTVSQTSVLQSPPPSQPPAPPVPPTSSISNNSTEQRSPRLSSQSSSSSLSSLLKRQSKPPPVVFLNKSVDVELNDVSFGFDVDNPIIDDKPLTPTLSSPPPPPSTEKEPEILSSTQSNDFLINSKSSSSRRSYQSQQQQQQQRNNRGPFFYSGPDIRTHNNRNYPSQTPVTQPSYIDPVLLQQYNQQRLANYSQQLAYMNLFRTQYMHSQQPYILIPTTYTTTNDNDQDEKILDDETISTSEHIQEPLLVYTPIPTQLGPIYLQQTKKLSNDLEQQMPIPTIYPQQYYYPPQTSHPAYFQPISSPTLILDTKSQQDGSDDEQEEQDNNYEKSTRLFHQTRQQSSSHIMSNALQLVYSQERRNAQTDHFNLDQLTAYLAMKWTDTIDHYEQGNIFEIKI</sequence>
<feature type="region of interest" description="Disordered" evidence="1">
    <location>
        <begin position="1092"/>
        <end position="1111"/>
    </location>
</feature>
<dbReference type="AlphaFoldDB" id="A0A813Z6D7"/>
<protein>
    <submittedName>
        <fullName evidence="2">Uncharacterized protein</fullName>
    </submittedName>
</protein>
<evidence type="ECO:0000256" key="1">
    <source>
        <dbReference type="SAM" id="MobiDB-lite"/>
    </source>
</evidence>
<feature type="compositionally biased region" description="Low complexity" evidence="1">
    <location>
        <begin position="712"/>
        <end position="737"/>
    </location>
</feature>
<name>A0A813Z6D7_9BILA</name>